<keyword evidence="2" id="KW-1185">Reference proteome</keyword>
<protein>
    <submittedName>
        <fullName evidence="1">Uncharacterized protein</fullName>
    </submittedName>
</protein>
<sequence>MSEREHLLAWTGATFDQFSCLQTPQKSHFLPAETSTGAGRRRYPPPVPPGLQHLNVAPRRHRPMEITHQLGVDVHVCLVCAGVWIGMEESGRMGGWMNEQCFSAGWWVVEWSWVKWYSGCKGSSSSFPIPSTASSPPLNCPIADGIVSHPNWVCQSPNSVWSCAIATRMGIQLLPTPHVYLHPPIHTHTHKHADTHTYTCAQIKRHASRHEHFSIRRFVQLNGQTSIWPQLPCRGISAKCTSPCQGCASLKADRLAAEIGQKPRRRGVTEGVCTKRALLSFVRHVFIPFLSCLLTVSQLLRFFAKRSSVCVSLHVYVCMWAKARILGRGDEMTKGLRFTPARY</sequence>
<organism evidence="1 2">
    <name type="scientific">Protopolystoma xenopodis</name>
    <dbReference type="NCBI Taxonomy" id="117903"/>
    <lineage>
        <taxon>Eukaryota</taxon>
        <taxon>Metazoa</taxon>
        <taxon>Spiralia</taxon>
        <taxon>Lophotrochozoa</taxon>
        <taxon>Platyhelminthes</taxon>
        <taxon>Monogenea</taxon>
        <taxon>Polyopisthocotylea</taxon>
        <taxon>Polystomatidea</taxon>
        <taxon>Polystomatidae</taxon>
        <taxon>Protopolystoma</taxon>
    </lineage>
</organism>
<proteinExistence type="predicted"/>
<dbReference type="Proteomes" id="UP000784294">
    <property type="component" value="Unassembled WGS sequence"/>
</dbReference>
<dbReference type="AlphaFoldDB" id="A0A3S5A7R9"/>
<comment type="caution">
    <text evidence="1">The sequence shown here is derived from an EMBL/GenBank/DDBJ whole genome shotgun (WGS) entry which is preliminary data.</text>
</comment>
<gene>
    <name evidence="1" type="ORF">PXEA_LOCUS2762</name>
</gene>
<reference evidence="1" key="1">
    <citation type="submission" date="2018-11" db="EMBL/GenBank/DDBJ databases">
        <authorList>
            <consortium name="Pathogen Informatics"/>
        </authorList>
    </citation>
    <scope>NUCLEOTIDE SEQUENCE</scope>
</reference>
<evidence type="ECO:0000313" key="1">
    <source>
        <dbReference type="EMBL" id="VEL09322.1"/>
    </source>
</evidence>
<evidence type="ECO:0000313" key="2">
    <source>
        <dbReference type="Proteomes" id="UP000784294"/>
    </source>
</evidence>
<name>A0A3S5A7R9_9PLAT</name>
<accession>A0A3S5A7R9</accession>
<dbReference type="EMBL" id="CAAALY010006044">
    <property type="protein sequence ID" value="VEL09322.1"/>
    <property type="molecule type" value="Genomic_DNA"/>
</dbReference>